<comment type="caution">
    <text evidence="6">The sequence shown here is derived from an EMBL/GenBank/DDBJ whole genome shotgun (WGS) entry which is preliminary data.</text>
</comment>
<dbReference type="InterPro" id="IPR017942">
    <property type="entry name" value="Lipid-bd_serum_glycop_N"/>
</dbReference>
<dbReference type="EMBL" id="JANTQA010000072">
    <property type="protein sequence ID" value="KAJ3424426.1"/>
    <property type="molecule type" value="Genomic_DNA"/>
</dbReference>
<feature type="domain" description="Lipid-binding serum glycoprotein N-terminal" evidence="4">
    <location>
        <begin position="28"/>
        <end position="252"/>
    </location>
</feature>
<name>A0AAV7Y3I6_9EUKA</name>
<dbReference type="Proteomes" id="UP001146793">
    <property type="component" value="Unassembled WGS sequence"/>
</dbReference>
<evidence type="ECO:0000256" key="3">
    <source>
        <dbReference type="SAM" id="SignalP"/>
    </source>
</evidence>
<dbReference type="PANTHER" id="PTHR10504:SF131">
    <property type="entry name" value="BPI2 DOMAIN-CONTAINING PROTEIN"/>
    <property type="match status" value="1"/>
</dbReference>
<proteinExistence type="inferred from homology"/>
<accession>A0AAV7Y3I6</accession>
<protein>
    <submittedName>
        <fullName evidence="6">Bactericidal permeability-increasing bpi protein-related</fullName>
    </submittedName>
</protein>
<feature type="signal peptide" evidence="3">
    <location>
        <begin position="1"/>
        <end position="21"/>
    </location>
</feature>
<reference evidence="6" key="1">
    <citation type="submission" date="2022-08" db="EMBL/GenBank/DDBJ databases">
        <title>Novel sulphate-reducing endosymbionts in the free-living metamonad Anaeramoeba.</title>
        <authorList>
            <person name="Jerlstrom-Hultqvist J."/>
            <person name="Cepicka I."/>
            <person name="Gallot-Lavallee L."/>
            <person name="Salas-Leiva D."/>
            <person name="Curtis B.A."/>
            <person name="Zahonova K."/>
            <person name="Pipaliya S."/>
            <person name="Dacks J."/>
            <person name="Roger A.J."/>
        </authorList>
    </citation>
    <scope>NUCLEOTIDE SEQUENCE</scope>
    <source>
        <strain evidence="6">Busselton2</strain>
    </source>
</reference>
<feature type="domain" description="Lipid-binding serum glycoprotein C-terminal" evidence="5">
    <location>
        <begin position="266"/>
        <end position="470"/>
    </location>
</feature>
<keyword evidence="3" id="KW-0732">Signal</keyword>
<dbReference type="GO" id="GO:0005615">
    <property type="term" value="C:extracellular space"/>
    <property type="evidence" value="ECO:0007669"/>
    <property type="project" value="TreeGrafter"/>
</dbReference>
<dbReference type="Pfam" id="PF01273">
    <property type="entry name" value="LBP_BPI_CETP"/>
    <property type="match status" value="1"/>
</dbReference>
<evidence type="ECO:0000259" key="5">
    <source>
        <dbReference type="SMART" id="SM00329"/>
    </source>
</evidence>
<dbReference type="AlphaFoldDB" id="A0AAV7Y3I6"/>
<dbReference type="SMART" id="SM00328">
    <property type="entry name" value="BPI1"/>
    <property type="match status" value="1"/>
</dbReference>
<evidence type="ECO:0000256" key="1">
    <source>
        <dbReference type="ARBA" id="ARBA00007292"/>
    </source>
</evidence>
<dbReference type="Gene3D" id="3.15.20.10">
    <property type="entry name" value="Bactericidal permeability-increasing protein, domain 2"/>
    <property type="match status" value="1"/>
</dbReference>
<comment type="similarity">
    <text evidence="1">Belongs to the BPI/LBP/Plunc superfamily. BPI/LBP family.</text>
</comment>
<evidence type="ECO:0000313" key="6">
    <source>
        <dbReference type="EMBL" id="KAJ3424426.1"/>
    </source>
</evidence>
<dbReference type="Pfam" id="PF02886">
    <property type="entry name" value="LBP_BPI_CETP_C"/>
    <property type="match status" value="1"/>
</dbReference>
<dbReference type="Gene3D" id="3.15.10.10">
    <property type="entry name" value="Bactericidal permeability-increasing protein, domain 1"/>
    <property type="match status" value="1"/>
</dbReference>
<dbReference type="SUPFAM" id="SSF55394">
    <property type="entry name" value="Bactericidal permeability-increasing protein, BPI"/>
    <property type="match status" value="2"/>
</dbReference>
<keyword evidence="2" id="KW-1015">Disulfide bond</keyword>
<dbReference type="InterPro" id="IPR032942">
    <property type="entry name" value="BPI/LBP/Plunc"/>
</dbReference>
<dbReference type="InterPro" id="IPR017943">
    <property type="entry name" value="Bactericidal_perm-incr_a/b_dom"/>
</dbReference>
<dbReference type="SMART" id="SM00329">
    <property type="entry name" value="BPI2"/>
    <property type="match status" value="1"/>
</dbReference>
<evidence type="ECO:0000313" key="7">
    <source>
        <dbReference type="Proteomes" id="UP001146793"/>
    </source>
</evidence>
<organism evidence="6 7">
    <name type="scientific">Anaeramoeba flamelloides</name>
    <dbReference type="NCBI Taxonomy" id="1746091"/>
    <lineage>
        <taxon>Eukaryota</taxon>
        <taxon>Metamonada</taxon>
        <taxon>Anaeramoebidae</taxon>
        <taxon>Anaeramoeba</taxon>
    </lineage>
</organism>
<sequence length="479" mass="53721">MKNSLLFIALFACLLCGGVYSKPGAKFALHQSMFSYAISDLLPYVNEEIVKITIPNFEGEYDSPLGKIDYEISNFKISSFELKEATAVLISDGIELTANNGHIALSADFYWREHSWPHIHSHGSFDASCSEHSADIKLKITQENGLPLLRTESATISIGEFEIDFHGGASWLYNLFRGIIDRFIKDEIQKQFETIMSDLINNSADKFIQSLPVVIQVLNDVEIDYEMVDQPVFSAGESVTIPTKAEFYYVPDPTEYTPEPVDLPNVETTEMLQFFISSFLVDSFSYSYWKTGAMKITETPKTLPSWFPYPLNTAGWKDYIPALYKAYPNRDMKVILQADTWPLISFTPKGAKLNLKGSVNVNVLASDTDVEHHVCIISADIGCDVEIEVNSTSFSGNFWGLTTEVSLTQTDIGQFSLDPLQNFITVMETAIVTPLIENLLKKGYPLPLPANLTLIKPTVIYHQDYFTISSDGSYKLPDK</sequence>
<evidence type="ECO:0000259" key="4">
    <source>
        <dbReference type="SMART" id="SM00328"/>
    </source>
</evidence>
<feature type="chain" id="PRO_5043821125" evidence="3">
    <location>
        <begin position="22"/>
        <end position="479"/>
    </location>
</feature>
<dbReference type="PANTHER" id="PTHR10504">
    <property type="entry name" value="BACTERICIDAL PERMEABILITY-INCREASING BPI PROTEIN-RELATED"/>
    <property type="match status" value="1"/>
</dbReference>
<dbReference type="InterPro" id="IPR001124">
    <property type="entry name" value="Lipid-bd_serum_glycop_C"/>
</dbReference>
<gene>
    <name evidence="6" type="ORF">M0812_29147</name>
</gene>
<evidence type="ECO:0000256" key="2">
    <source>
        <dbReference type="ARBA" id="ARBA00023157"/>
    </source>
</evidence>
<dbReference type="GO" id="GO:0008289">
    <property type="term" value="F:lipid binding"/>
    <property type="evidence" value="ECO:0007669"/>
    <property type="project" value="InterPro"/>
</dbReference>